<reference evidence="2" key="1">
    <citation type="submission" date="2023-02" db="EMBL/GenBank/DDBJ databases">
        <authorList>
            <person name="Palmer J.M."/>
        </authorList>
    </citation>
    <scope>NUCLEOTIDE SEQUENCE</scope>
    <source>
        <strain evidence="2">FW57</strain>
    </source>
</reference>
<evidence type="ECO:0000313" key="2">
    <source>
        <dbReference type="EMBL" id="KAG7284898.1"/>
    </source>
</evidence>
<name>A0AAD4HXU2_9PEZI</name>
<gene>
    <name evidence="2" type="ORF">NEMBOFW57_009513</name>
</gene>
<comment type="caution">
    <text evidence="2">The sequence shown here is derived from an EMBL/GenBank/DDBJ whole genome shotgun (WGS) entry which is preliminary data.</text>
</comment>
<evidence type="ECO:0000256" key="1">
    <source>
        <dbReference type="SAM" id="MobiDB-lite"/>
    </source>
</evidence>
<dbReference type="Proteomes" id="UP001197093">
    <property type="component" value="Unassembled WGS sequence"/>
</dbReference>
<protein>
    <submittedName>
        <fullName evidence="2">Uncharacterized protein</fullName>
    </submittedName>
</protein>
<feature type="compositionally biased region" description="Basic residues" evidence="1">
    <location>
        <begin position="187"/>
        <end position="199"/>
    </location>
</feature>
<sequence length="206" mass="23508">MTKYFGRTIDRTMEALQPVFTEAHNGEPFGRWLFHVARRKNQALGLFVQAFGERNQAPCGECEFSYRRSTSELMVDPNDPDSVQVVHVTWPFADCVSLPDILDGRCGNSIWTEKKGLNSWDRIPEGDLTHPGFPLKARGLFPVAEKRPLQMAKWRVGPVMDVDWDGAIAGQMERHRRYAQEAEKAERKRRRARDKRLAKKGPGGAK</sequence>
<dbReference type="EMBL" id="JAHCVI010000005">
    <property type="protein sequence ID" value="KAG7284898.1"/>
    <property type="molecule type" value="Genomic_DNA"/>
</dbReference>
<feature type="region of interest" description="Disordered" evidence="1">
    <location>
        <begin position="173"/>
        <end position="206"/>
    </location>
</feature>
<evidence type="ECO:0000313" key="3">
    <source>
        <dbReference type="Proteomes" id="UP001197093"/>
    </source>
</evidence>
<keyword evidence="3" id="KW-1185">Reference proteome</keyword>
<proteinExistence type="predicted"/>
<dbReference type="AlphaFoldDB" id="A0AAD4HXU2"/>
<accession>A0AAD4HXU2</accession>
<organism evidence="2 3">
    <name type="scientific">Staphylotrichum longicolle</name>
    <dbReference type="NCBI Taxonomy" id="669026"/>
    <lineage>
        <taxon>Eukaryota</taxon>
        <taxon>Fungi</taxon>
        <taxon>Dikarya</taxon>
        <taxon>Ascomycota</taxon>
        <taxon>Pezizomycotina</taxon>
        <taxon>Sordariomycetes</taxon>
        <taxon>Sordariomycetidae</taxon>
        <taxon>Sordariales</taxon>
        <taxon>Chaetomiaceae</taxon>
        <taxon>Staphylotrichum</taxon>
    </lineage>
</organism>